<feature type="transmembrane region" description="Helical" evidence="1">
    <location>
        <begin position="151"/>
        <end position="170"/>
    </location>
</feature>
<dbReference type="GO" id="GO:0016747">
    <property type="term" value="F:acyltransferase activity, transferring groups other than amino-acyl groups"/>
    <property type="evidence" value="ECO:0007669"/>
    <property type="project" value="InterPro"/>
</dbReference>
<dbReference type="GO" id="GO:0000271">
    <property type="term" value="P:polysaccharide biosynthetic process"/>
    <property type="evidence" value="ECO:0007669"/>
    <property type="project" value="TreeGrafter"/>
</dbReference>
<keyword evidence="1" id="KW-0812">Transmembrane</keyword>
<dbReference type="PANTHER" id="PTHR23028">
    <property type="entry name" value="ACETYLTRANSFERASE"/>
    <property type="match status" value="1"/>
</dbReference>
<feature type="transmembrane region" description="Helical" evidence="1">
    <location>
        <begin position="49"/>
        <end position="68"/>
    </location>
</feature>
<dbReference type="EMBL" id="FLQX01000147">
    <property type="protein sequence ID" value="SBT09295.1"/>
    <property type="molecule type" value="Genomic_DNA"/>
</dbReference>
<accession>A0A1A8XWA6</accession>
<feature type="transmembrane region" description="Helical" evidence="1">
    <location>
        <begin position="206"/>
        <end position="224"/>
    </location>
</feature>
<dbReference type="GO" id="GO:0016020">
    <property type="term" value="C:membrane"/>
    <property type="evidence" value="ECO:0007669"/>
    <property type="project" value="TreeGrafter"/>
</dbReference>
<name>A0A1A8XWA6_9PROT</name>
<feature type="transmembrane region" description="Helical" evidence="1">
    <location>
        <begin position="12"/>
        <end position="29"/>
    </location>
</feature>
<feature type="transmembrane region" description="Helical" evidence="1">
    <location>
        <begin position="175"/>
        <end position="194"/>
    </location>
</feature>
<reference evidence="4" key="1">
    <citation type="submission" date="2016-06" db="EMBL/GenBank/DDBJ databases">
        <authorList>
            <person name="McIlroy S.J."/>
            <person name="Karst S.M."/>
            <person name="Albertsen M."/>
        </authorList>
    </citation>
    <scope>NUCLEOTIDE SEQUENCE [LARGE SCALE GENOMIC DNA]</scope>
</reference>
<organism evidence="3 4">
    <name type="scientific">Candidatus Accumulibacter aalborgensis</name>
    <dbReference type="NCBI Taxonomy" id="1860102"/>
    <lineage>
        <taxon>Bacteria</taxon>
        <taxon>Pseudomonadati</taxon>
        <taxon>Pseudomonadota</taxon>
        <taxon>Betaproteobacteria</taxon>
        <taxon>Candidatus Accumulibacter</taxon>
    </lineage>
</organism>
<keyword evidence="1" id="KW-0472">Membrane</keyword>
<dbReference type="InterPro" id="IPR050879">
    <property type="entry name" value="Acyltransferase_3"/>
</dbReference>
<dbReference type="InterPro" id="IPR002656">
    <property type="entry name" value="Acyl_transf_3_dom"/>
</dbReference>
<protein>
    <submittedName>
        <fullName evidence="3">Sugar acetylase</fullName>
    </submittedName>
</protein>
<dbReference type="Pfam" id="PF01757">
    <property type="entry name" value="Acyl_transf_3"/>
    <property type="match status" value="1"/>
</dbReference>
<evidence type="ECO:0000256" key="1">
    <source>
        <dbReference type="SAM" id="Phobius"/>
    </source>
</evidence>
<gene>
    <name evidence="3" type="ORF">ACCAA_680025</name>
</gene>
<feature type="transmembrane region" description="Helical" evidence="1">
    <location>
        <begin position="309"/>
        <end position="330"/>
    </location>
</feature>
<feature type="transmembrane region" description="Helical" evidence="1">
    <location>
        <begin position="80"/>
        <end position="102"/>
    </location>
</feature>
<keyword evidence="4" id="KW-1185">Reference proteome</keyword>
<dbReference type="PANTHER" id="PTHR23028:SF53">
    <property type="entry name" value="ACYL_TRANSF_3 DOMAIN-CONTAINING PROTEIN"/>
    <property type="match status" value="1"/>
</dbReference>
<dbReference type="RefSeq" id="WP_186408747.1">
    <property type="nucleotide sequence ID" value="NZ_FLQX01000147.1"/>
</dbReference>
<proteinExistence type="predicted"/>
<evidence type="ECO:0000313" key="3">
    <source>
        <dbReference type="EMBL" id="SBT09295.1"/>
    </source>
</evidence>
<evidence type="ECO:0000313" key="4">
    <source>
        <dbReference type="Proteomes" id="UP000199169"/>
    </source>
</evidence>
<dbReference type="AlphaFoldDB" id="A0A1A8XWA6"/>
<evidence type="ECO:0000259" key="2">
    <source>
        <dbReference type="Pfam" id="PF01757"/>
    </source>
</evidence>
<dbReference type="Proteomes" id="UP000199169">
    <property type="component" value="Unassembled WGS sequence"/>
</dbReference>
<keyword evidence="1" id="KW-1133">Transmembrane helix</keyword>
<sequence>MQLGRHENNLDLIRFVAATLVLFSHAYPLSGLNPEPIVALTGYESGGALGVATFFVISGYLVAASYLRANDPWKYARNRLLRICPGLFAVVAMAVFFLGPVVSTLPPAAYFSNATTWRYLANAVMAINHDLPGVFRGNPFPGAVNGSLWTLPYEMAMYVWLGLLGVFGLLRCRTLVAAGVLLGLALAVAIHYEWLLLPRILGLADANQFFKLGYFFFSGTALYLASERIRYDWRIAGLLAGLLALTCGRQIGWVVYLLVWPYLVLFLAQIPSRHSRNFGKHGDFSYGMYIYAFPVQQLLIWAYPWSNVYLYALAAFAVTLPLAVVSWYMIEEPALRLKRKPRLADLATVV</sequence>
<feature type="transmembrane region" description="Helical" evidence="1">
    <location>
        <begin position="253"/>
        <end position="272"/>
    </location>
</feature>
<feature type="domain" description="Acyltransferase 3" evidence="2">
    <location>
        <begin position="8"/>
        <end position="326"/>
    </location>
</feature>